<dbReference type="EMBL" id="BRYB01006242">
    <property type="protein sequence ID" value="GMI53042.1"/>
    <property type="molecule type" value="Genomic_DNA"/>
</dbReference>
<organism evidence="3 4">
    <name type="scientific">Tetraparma gracilis</name>
    <dbReference type="NCBI Taxonomy" id="2962635"/>
    <lineage>
        <taxon>Eukaryota</taxon>
        <taxon>Sar</taxon>
        <taxon>Stramenopiles</taxon>
        <taxon>Ochrophyta</taxon>
        <taxon>Bolidophyceae</taxon>
        <taxon>Parmales</taxon>
        <taxon>Triparmaceae</taxon>
        <taxon>Tetraparma</taxon>
    </lineage>
</organism>
<dbReference type="InterPro" id="IPR011009">
    <property type="entry name" value="Kinase-like_dom_sf"/>
</dbReference>
<proteinExistence type="predicted"/>
<evidence type="ECO:0000256" key="1">
    <source>
        <dbReference type="ARBA" id="ARBA00023860"/>
    </source>
</evidence>
<dbReference type="Gene3D" id="1.10.510.10">
    <property type="entry name" value="Transferase(Phosphotransferase) domain 1"/>
    <property type="match status" value="1"/>
</dbReference>
<evidence type="ECO:0000313" key="4">
    <source>
        <dbReference type="Proteomes" id="UP001165060"/>
    </source>
</evidence>
<dbReference type="PANTHER" id="PTHR11909">
    <property type="entry name" value="CASEIN KINASE-RELATED"/>
    <property type="match status" value="1"/>
</dbReference>
<gene>
    <name evidence="3" type="ORF">TeGR_g14916</name>
</gene>
<protein>
    <recommendedName>
        <fullName evidence="1">Casein kinase I</fullName>
    </recommendedName>
</protein>
<feature type="non-terminal residue" evidence="3">
    <location>
        <position position="330"/>
    </location>
</feature>
<dbReference type="SUPFAM" id="SSF56112">
    <property type="entry name" value="Protein kinase-like (PK-like)"/>
    <property type="match status" value="1"/>
</dbReference>
<name>A0ABQ6NBY5_9STRA</name>
<evidence type="ECO:0000313" key="3">
    <source>
        <dbReference type="EMBL" id="GMI53042.1"/>
    </source>
</evidence>
<evidence type="ECO:0000259" key="2">
    <source>
        <dbReference type="PROSITE" id="PS50011"/>
    </source>
</evidence>
<accession>A0ABQ6NBY5</accession>
<dbReference type="SMART" id="SM00220">
    <property type="entry name" value="S_TKc"/>
    <property type="match status" value="1"/>
</dbReference>
<feature type="domain" description="Protein kinase" evidence="2">
    <location>
        <begin position="15"/>
        <end position="330"/>
    </location>
</feature>
<reference evidence="3 4" key="1">
    <citation type="journal article" date="2023" name="Commun. Biol.">
        <title>Genome analysis of Parmales, the sister group of diatoms, reveals the evolutionary specialization of diatoms from phago-mixotrophs to photoautotrophs.</title>
        <authorList>
            <person name="Ban H."/>
            <person name="Sato S."/>
            <person name="Yoshikawa S."/>
            <person name="Yamada K."/>
            <person name="Nakamura Y."/>
            <person name="Ichinomiya M."/>
            <person name="Sato N."/>
            <person name="Blanc-Mathieu R."/>
            <person name="Endo H."/>
            <person name="Kuwata A."/>
            <person name="Ogata H."/>
        </authorList>
    </citation>
    <scope>NUCLEOTIDE SEQUENCE [LARGE SCALE GENOMIC DNA]</scope>
</reference>
<dbReference type="Proteomes" id="UP001165060">
    <property type="component" value="Unassembled WGS sequence"/>
</dbReference>
<dbReference type="InterPro" id="IPR050235">
    <property type="entry name" value="CK1_Ser-Thr_kinase"/>
</dbReference>
<dbReference type="InterPro" id="IPR000719">
    <property type="entry name" value="Prot_kinase_dom"/>
</dbReference>
<keyword evidence="4" id="KW-1185">Reference proteome</keyword>
<dbReference type="PROSITE" id="PS50011">
    <property type="entry name" value="PROTEIN_KINASE_DOM"/>
    <property type="match status" value="1"/>
</dbReference>
<sequence length="330" mass="35813">MAPWPLPGSFYQQRYLSLARLGKGTFTTLYTCLDLRTGGYVAVKSENLVEARSTQGVVLEKEAAVLRGLSGTGVAPELIQADLHALRSRTAKFSSGADGRRFLPVAAADACYCTLQILRCVEAMHGRGLIHRDVKPSNVVRTGRGEGDREFKIIDFGLSKFFVGEAGDEVDAGRPFESTGGGAEVFLRREKKGNVGFRGTTMYASVRAHEEKDACRADDVASALYTFVDLVVGDLPWRAFSTGEGKDKATVLQLKQECAGSASHFLLNTPLHSNVGFSDALQAMFDYVGGLGYYDDVDYDKVRAGLGRCKAALEGEPYEGAVKLRWGNLE</sequence>
<dbReference type="Pfam" id="PF00069">
    <property type="entry name" value="Pkinase"/>
    <property type="match status" value="1"/>
</dbReference>
<comment type="caution">
    <text evidence="3">The sequence shown here is derived from an EMBL/GenBank/DDBJ whole genome shotgun (WGS) entry which is preliminary data.</text>
</comment>